<sequence length="172" mass="19891">MMKNKYDIRIDSLPPYPKKLWEEILVLFLGLLETHKNFSFKNCTLTLLVVKDNDMISYNKEQMNAYGPTNILSFPENDSKTVFIGKAQSAIMKNRSSLGTLILSIDTLLREAYLYGQNPQTHAVRLLAHGLAHLLGYDHGKEMWELTDFLEDNFSRQEYSHTITPFWSFTHG</sequence>
<feature type="binding site" evidence="7">
    <location>
        <position position="129"/>
    </location>
    <ligand>
        <name>Zn(2+)</name>
        <dbReference type="ChEBI" id="CHEBI:29105"/>
        <note>catalytic</note>
    </ligand>
</feature>
<dbReference type="InterPro" id="IPR023091">
    <property type="entry name" value="MetalPrtase_cat_dom_sf_prd"/>
</dbReference>
<comment type="function">
    <text evidence="7">Single strand-specific metallo-endoribonuclease involved in late-stage 70S ribosome quality control and in maturation of the 3' terminus of the 16S rRNA.</text>
</comment>
<keyword evidence="7" id="KW-0963">Cytoplasm</keyword>
<comment type="similarity">
    <text evidence="1 7">Belongs to the endoribonuclease YbeY family.</text>
</comment>
<protein>
    <recommendedName>
        <fullName evidence="7">Endoribonuclease YbeY</fullName>
        <ecNumber evidence="7">3.1.-.-</ecNumber>
    </recommendedName>
</protein>
<feature type="binding site" evidence="7">
    <location>
        <position position="133"/>
    </location>
    <ligand>
        <name>Zn(2+)</name>
        <dbReference type="ChEBI" id="CHEBI:29105"/>
        <note>catalytic</note>
    </ligand>
</feature>
<evidence type="ECO:0000256" key="3">
    <source>
        <dbReference type="ARBA" id="ARBA00022723"/>
    </source>
</evidence>
<dbReference type="EC" id="3.1.-.-" evidence="7"/>
<feature type="binding site" evidence="7">
    <location>
        <position position="139"/>
    </location>
    <ligand>
        <name>Zn(2+)</name>
        <dbReference type="ChEBI" id="CHEBI:29105"/>
        <note>catalytic</note>
    </ligand>
</feature>
<evidence type="ECO:0000256" key="1">
    <source>
        <dbReference type="ARBA" id="ARBA00010875"/>
    </source>
</evidence>
<dbReference type="Pfam" id="PF02130">
    <property type="entry name" value="YbeY"/>
    <property type="match status" value="1"/>
</dbReference>
<dbReference type="HAMAP" id="MF_00009">
    <property type="entry name" value="Endoribonucl_YbeY"/>
    <property type="match status" value="1"/>
</dbReference>
<evidence type="ECO:0000313" key="8">
    <source>
        <dbReference type="EMBL" id="UWX06573.1"/>
    </source>
</evidence>
<dbReference type="Gene3D" id="3.40.390.30">
    <property type="entry name" value="Metalloproteases ('zincins'), catalytic domain"/>
    <property type="match status" value="1"/>
</dbReference>
<keyword evidence="3 7" id="KW-0479">Metal-binding</keyword>
<comment type="subcellular location">
    <subcellularLocation>
        <location evidence="7">Cytoplasm</location>
    </subcellularLocation>
</comment>
<gene>
    <name evidence="7 8" type="primary">ybeY</name>
    <name evidence="8" type="ORF">JBF11_04515</name>
</gene>
<reference evidence="8" key="1">
    <citation type="submission" date="2020-12" db="EMBL/GenBank/DDBJ databases">
        <title>Taurinivorans muris gen. nov., sp. nov., fundamental and realized metabolic niche of a ubiquitous sulfidogenic bacterium in the murine intestine.</title>
        <authorList>
            <person name="Ye H."/>
            <person name="Hanson B.T."/>
            <person name="Loy A."/>
        </authorList>
    </citation>
    <scope>NUCLEOTIDE SEQUENCE</scope>
    <source>
        <strain evidence="8">LT0009</strain>
    </source>
</reference>
<proteinExistence type="inferred from homology"/>
<evidence type="ECO:0000256" key="6">
    <source>
        <dbReference type="ARBA" id="ARBA00022833"/>
    </source>
</evidence>
<organism evidence="8 9">
    <name type="scientific">Taurinivorans muris</name>
    <dbReference type="NCBI Taxonomy" id="2787751"/>
    <lineage>
        <taxon>Bacteria</taxon>
        <taxon>Pseudomonadati</taxon>
        <taxon>Thermodesulfobacteriota</taxon>
        <taxon>Desulfovibrionia</taxon>
        <taxon>Desulfovibrionales</taxon>
        <taxon>Desulfovibrionaceae</taxon>
        <taxon>Taurinivorans</taxon>
    </lineage>
</organism>
<evidence type="ECO:0000256" key="4">
    <source>
        <dbReference type="ARBA" id="ARBA00022759"/>
    </source>
</evidence>
<dbReference type="EMBL" id="CP065938">
    <property type="protein sequence ID" value="UWX06573.1"/>
    <property type="molecule type" value="Genomic_DNA"/>
</dbReference>
<keyword evidence="6 7" id="KW-0862">Zinc</keyword>
<keyword evidence="7" id="KW-0690">Ribosome biogenesis</keyword>
<evidence type="ECO:0000256" key="5">
    <source>
        <dbReference type="ARBA" id="ARBA00022801"/>
    </source>
</evidence>
<dbReference type="NCBIfam" id="TIGR00043">
    <property type="entry name" value="rRNA maturation RNase YbeY"/>
    <property type="match status" value="1"/>
</dbReference>
<keyword evidence="2 7" id="KW-0540">Nuclease</keyword>
<dbReference type="InterPro" id="IPR002036">
    <property type="entry name" value="YbeY"/>
</dbReference>
<keyword evidence="9" id="KW-1185">Reference proteome</keyword>
<evidence type="ECO:0000256" key="7">
    <source>
        <dbReference type="HAMAP-Rule" id="MF_00009"/>
    </source>
</evidence>
<accession>A0ABY5Y318</accession>
<dbReference type="SUPFAM" id="SSF55486">
    <property type="entry name" value="Metalloproteases ('zincins'), catalytic domain"/>
    <property type="match status" value="1"/>
</dbReference>
<keyword evidence="5 7" id="KW-0378">Hydrolase</keyword>
<evidence type="ECO:0000256" key="2">
    <source>
        <dbReference type="ARBA" id="ARBA00022722"/>
    </source>
</evidence>
<keyword evidence="7" id="KW-0698">rRNA processing</keyword>
<keyword evidence="4 7" id="KW-0255">Endonuclease</keyword>
<dbReference type="Proteomes" id="UP001058120">
    <property type="component" value="Chromosome"/>
</dbReference>
<evidence type="ECO:0000313" key="9">
    <source>
        <dbReference type="Proteomes" id="UP001058120"/>
    </source>
</evidence>
<comment type="cofactor">
    <cofactor evidence="7">
        <name>Zn(2+)</name>
        <dbReference type="ChEBI" id="CHEBI:29105"/>
    </cofactor>
    <text evidence="7">Binds 1 zinc ion.</text>
</comment>
<name>A0ABY5Y318_9BACT</name>